<proteinExistence type="predicted"/>
<dbReference type="GO" id="GO:0005524">
    <property type="term" value="F:ATP binding"/>
    <property type="evidence" value="ECO:0007669"/>
    <property type="project" value="InterPro"/>
</dbReference>
<dbReference type="InterPro" id="IPR027417">
    <property type="entry name" value="P-loop_NTPase"/>
</dbReference>
<feature type="domain" description="ATPase AAA-type core" evidence="1">
    <location>
        <begin position="76"/>
        <end position="194"/>
    </location>
</feature>
<name>A0A174A1X5_9FIRM</name>
<reference evidence="2 3" key="1">
    <citation type="submission" date="2015-09" db="EMBL/GenBank/DDBJ databases">
        <authorList>
            <consortium name="Pathogen Informatics"/>
        </authorList>
    </citation>
    <scope>NUCLEOTIDE SEQUENCE [LARGE SCALE GENOMIC DNA]</scope>
    <source>
        <strain evidence="2 3">2789STDY5608838</strain>
    </source>
</reference>
<dbReference type="Gene3D" id="3.40.50.300">
    <property type="entry name" value="P-loop containing nucleotide triphosphate hydrolases"/>
    <property type="match status" value="1"/>
</dbReference>
<gene>
    <name evidence="2" type="ORF">ERS852395_01407</name>
</gene>
<dbReference type="RefSeq" id="WP_055053153.1">
    <property type="nucleotide sequence ID" value="NZ_CYZA01000006.1"/>
</dbReference>
<dbReference type="SUPFAM" id="SSF52540">
    <property type="entry name" value="P-loop containing nucleoside triphosphate hydrolases"/>
    <property type="match status" value="1"/>
</dbReference>
<dbReference type="EMBL" id="CYZA01000006">
    <property type="protein sequence ID" value="CUN81889.1"/>
    <property type="molecule type" value="Genomic_DNA"/>
</dbReference>
<evidence type="ECO:0000259" key="1">
    <source>
        <dbReference type="Pfam" id="PF00004"/>
    </source>
</evidence>
<dbReference type="AlphaFoldDB" id="A0A174A1X5"/>
<dbReference type="Proteomes" id="UP000095447">
    <property type="component" value="Unassembled WGS sequence"/>
</dbReference>
<dbReference type="Pfam" id="PF00004">
    <property type="entry name" value="AAA"/>
    <property type="match status" value="1"/>
</dbReference>
<evidence type="ECO:0000313" key="3">
    <source>
        <dbReference type="Proteomes" id="UP000095447"/>
    </source>
</evidence>
<accession>A0A174A1X5</accession>
<dbReference type="InterPro" id="IPR003959">
    <property type="entry name" value="ATPase_AAA_core"/>
</dbReference>
<protein>
    <submittedName>
        <fullName evidence="2">ATPase family associated with various cellular activities (AAA)</fullName>
    </submittedName>
</protein>
<sequence length="366" mass="41902">MRIIKVGNTFRTYDDSLETFDKLPAQNYVVRFQKNSGFFLEKYADIEIKEKTYGVHMSKVEKVLKAFPKAEKNLGVILSGNKGIGKSLFAKTLAVEATKVGLPVIIVDTYIPGIASFIEEIEQEVMILFDEFDKTFGSIKAADGMADPQTEMLTLFDGLSQGKKMFVITCNDLNSLNSYLVNRPGRFHYHFRFEYPSDAEITEYLEDKLDKQYYSEIEKVISFAHKVDLNYDCLRAIAFELNFGEPFEIAIKDLNIINLNSVIYEVILHLEDGSEATTKLTIDFFDKSATIEPEFCFKGTYVDASCKVLDCEFDHKKGIIYVSGNDIKLESDNYYNDEEDKKIIKTMKPAYMTFVRAKSRELHYAV</sequence>
<organism evidence="2 3">
    <name type="scientific">Blautia obeum</name>
    <dbReference type="NCBI Taxonomy" id="40520"/>
    <lineage>
        <taxon>Bacteria</taxon>
        <taxon>Bacillati</taxon>
        <taxon>Bacillota</taxon>
        <taxon>Clostridia</taxon>
        <taxon>Lachnospirales</taxon>
        <taxon>Lachnospiraceae</taxon>
        <taxon>Blautia</taxon>
    </lineage>
</organism>
<dbReference type="GO" id="GO:0016887">
    <property type="term" value="F:ATP hydrolysis activity"/>
    <property type="evidence" value="ECO:0007669"/>
    <property type="project" value="InterPro"/>
</dbReference>
<evidence type="ECO:0000313" key="2">
    <source>
        <dbReference type="EMBL" id="CUN81889.1"/>
    </source>
</evidence>